<name>A0A2N6SD06_9BACL</name>
<keyword evidence="1" id="KW-0812">Transmembrane</keyword>
<feature type="transmembrane region" description="Helical" evidence="1">
    <location>
        <begin position="38"/>
        <end position="57"/>
    </location>
</feature>
<gene>
    <name evidence="2" type="ORF">CJ218_07490</name>
</gene>
<evidence type="ECO:0000313" key="3">
    <source>
        <dbReference type="Proteomes" id="UP000235670"/>
    </source>
</evidence>
<dbReference type="OrthoDB" id="2219393at2"/>
<dbReference type="STRING" id="84135.GCA_001052115_01345"/>
<reference evidence="2 3" key="1">
    <citation type="submission" date="2017-09" db="EMBL/GenBank/DDBJ databases">
        <title>Bacterial strain isolated from the female urinary microbiota.</title>
        <authorList>
            <person name="Thomas-White K."/>
            <person name="Kumar N."/>
            <person name="Forster S."/>
            <person name="Putonti C."/>
            <person name="Lawley T."/>
            <person name="Wolfe A.J."/>
        </authorList>
    </citation>
    <scope>NUCLEOTIDE SEQUENCE [LARGE SCALE GENOMIC DNA]</scope>
    <source>
        <strain evidence="2 3">UMB0186</strain>
    </source>
</reference>
<dbReference type="RefSeq" id="WP_102190146.1">
    <property type="nucleotide sequence ID" value="NZ_PNGT01000009.1"/>
</dbReference>
<keyword evidence="1" id="KW-1133">Transmembrane helix</keyword>
<accession>A0A2N6SD06</accession>
<evidence type="ECO:0000313" key="2">
    <source>
        <dbReference type="EMBL" id="PMC51835.1"/>
    </source>
</evidence>
<protein>
    <submittedName>
        <fullName evidence="2">Uncharacterized protein</fullName>
    </submittedName>
</protein>
<dbReference type="Proteomes" id="UP000235670">
    <property type="component" value="Unassembled WGS sequence"/>
</dbReference>
<dbReference type="AlphaFoldDB" id="A0A2N6SD06"/>
<comment type="caution">
    <text evidence="2">The sequence shown here is derived from an EMBL/GenBank/DDBJ whole genome shotgun (WGS) entry which is preliminary data.</text>
</comment>
<feature type="transmembrane region" description="Helical" evidence="1">
    <location>
        <begin position="12"/>
        <end position="32"/>
    </location>
</feature>
<proteinExistence type="predicted"/>
<sequence length="185" mass="21478">MKIYYAKIVGYGYLMFSIGVLINFLILSNYGIFNLEQINFLVIVEIIMLLAGVYAAIGAVRRLFGNNVSFEFTDEGIYAYSGIIIQKETFIPKEDLLSAEYKVVDVSDPDHTNSKSYFIELKLKETTRLNKISKSNIIIDPSILRVLLYVNLCRFKTEDWEELSSYLNEKYNIEIIEKKTVNYRF</sequence>
<evidence type="ECO:0000256" key="1">
    <source>
        <dbReference type="SAM" id="Phobius"/>
    </source>
</evidence>
<keyword evidence="1" id="KW-0472">Membrane</keyword>
<dbReference type="EMBL" id="PNGT01000009">
    <property type="protein sequence ID" value="PMC51835.1"/>
    <property type="molecule type" value="Genomic_DNA"/>
</dbReference>
<organism evidence="2 3">
    <name type="scientific">Gemella sanguinis</name>
    <dbReference type="NCBI Taxonomy" id="84135"/>
    <lineage>
        <taxon>Bacteria</taxon>
        <taxon>Bacillati</taxon>
        <taxon>Bacillota</taxon>
        <taxon>Bacilli</taxon>
        <taxon>Bacillales</taxon>
        <taxon>Gemellaceae</taxon>
        <taxon>Gemella</taxon>
    </lineage>
</organism>